<dbReference type="InterPro" id="IPR047187">
    <property type="entry name" value="SF1_C_Upf1"/>
</dbReference>
<dbReference type="Proteomes" id="UP000325315">
    <property type="component" value="Unassembled WGS sequence"/>
</dbReference>
<reference evidence="3" key="1">
    <citation type="submission" date="2019-08" db="EMBL/GenBank/DDBJ databases">
        <authorList>
            <person name="Liu F."/>
        </authorList>
    </citation>
    <scope>NUCLEOTIDE SEQUENCE [LARGE SCALE GENOMIC DNA]</scope>
    <source>
        <strain evidence="3">PA1801</strain>
        <tissue evidence="3">Leaf</tissue>
    </source>
</reference>
<dbReference type="AlphaFoldDB" id="A0A5B6VAU3"/>
<proteinExistence type="predicted"/>
<evidence type="ECO:0000313" key="3">
    <source>
        <dbReference type="EMBL" id="KAA3466252.1"/>
    </source>
</evidence>
<dbReference type="CDD" id="cd18808">
    <property type="entry name" value="SF1_C_Upf1"/>
    <property type="match status" value="1"/>
</dbReference>
<feature type="domain" description="DNA2/NAM7 helicase helicase" evidence="1">
    <location>
        <begin position="137"/>
        <end position="229"/>
    </location>
</feature>
<dbReference type="OrthoDB" id="1000579at2759"/>
<organism evidence="3 4">
    <name type="scientific">Gossypium australe</name>
    <dbReference type="NCBI Taxonomy" id="47621"/>
    <lineage>
        <taxon>Eukaryota</taxon>
        <taxon>Viridiplantae</taxon>
        <taxon>Streptophyta</taxon>
        <taxon>Embryophyta</taxon>
        <taxon>Tracheophyta</taxon>
        <taxon>Spermatophyta</taxon>
        <taxon>Magnoliopsida</taxon>
        <taxon>eudicotyledons</taxon>
        <taxon>Gunneridae</taxon>
        <taxon>Pentapetalae</taxon>
        <taxon>rosids</taxon>
        <taxon>malvids</taxon>
        <taxon>Malvales</taxon>
        <taxon>Malvaceae</taxon>
        <taxon>Malvoideae</taxon>
        <taxon>Gossypium</taxon>
    </lineage>
</organism>
<comment type="caution">
    <text evidence="3">The sequence shown here is derived from an EMBL/GenBank/DDBJ whole genome shotgun (WGS) entry which is preliminary data.</text>
</comment>
<evidence type="ECO:0000259" key="2">
    <source>
        <dbReference type="Pfam" id="PF13087"/>
    </source>
</evidence>
<keyword evidence="3" id="KW-0695">RNA-directed DNA polymerase</keyword>
<gene>
    <name evidence="3" type="ORF">EPI10_001359</name>
</gene>
<dbReference type="Pfam" id="PF13086">
    <property type="entry name" value="AAA_11"/>
    <property type="match status" value="1"/>
</dbReference>
<dbReference type="PANTHER" id="PTHR10887:SF515">
    <property type="entry name" value="P-LOOP CONTAINING NUCLEOSIDE TRIPHOSPHATE HYDROLASES SUPERFAMILY PROTEIN"/>
    <property type="match status" value="1"/>
</dbReference>
<dbReference type="SUPFAM" id="SSF52540">
    <property type="entry name" value="P-loop containing nucleoside triphosphate hydrolases"/>
    <property type="match status" value="1"/>
</dbReference>
<keyword evidence="3" id="KW-0808">Transferase</keyword>
<dbReference type="InterPro" id="IPR041679">
    <property type="entry name" value="DNA2/NAM7-like_C"/>
</dbReference>
<protein>
    <submittedName>
        <fullName evidence="3">Reverse transcriptase, RNA-dependent DNA polymerase</fullName>
    </submittedName>
</protein>
<keyword evidence="4" id="KW-1185">Reference proteome</keyword>
<dbReference type="PANTHER" id="PTHR10887">
    <property type="entry name" value="DNA2/NAM7 HELICASE FAMILY"/>
    <property type="match status" value="1"/>
</dbReference>
<dbReference type="InterPro" id="IPR041677">
    <property type="entry name" value="DNA2/NAM7_AAA_11"/>
</dbReference>
<sequence length="503" mass="57465">MITFLEDCVSHYRIFWDNEAIKKRKHGSEHENRRKESGRRHKTFLEYAGERFAPTALPLRCVSILYTGISKTYFQGRKYQDLETLLGLLNSLETCLFFGGISSEEVEDLLLHSNDDKLLPQNFCDPARLLCSVRILKALRDSLSELKLPRARNDKSLARVCFQAAALLVCTACSSYKLYKVKMKPLSVLVIDEAAQLKECESAIPLQLPGLAHSILIGDEWQLQATVQSNVSNEAGFGRSLFPRLTTLGHSKHPLDIQYRMHPLISCLPNACFYNNKILDAADVKHKSYERHYLPWPMFGPFSFINVCGREEEDGSWCSHKNMVEVAVLERLVQTLLKAWKGSRKRLSIGIISPYASQVVAIQEKLGRKYEKIDGFAVKVKSVDGFQGVREQLVSYPITKELMLLLLGLGSASGFWGMEQHRPNVNLFSRVRFSDNFRKSFGKVKSTQTQKSKKNEGTYWRQQSLMRFEDLSLEEESGKLWGGSKSCKVESRKQSISNRRFLW</sequence>
<dbReference type="GO" id="GO:0003964">
    <property type="term" value="F:RNA-directed DNA polymerase activity"/>
    <property type="evidence" value="ECO:0007669"/>
    <property type="project" value="UniProtKB-KW"/>
</dbReference>
<dbReference type="Gene3D" id="3.40.50.300">
    <property type="entry name" value="P-loop containing nucleotide triphosphate hydrolases"/>
    <property type="match status" value="2"/>
</dbReference>
<feature type="domain" description="DNA2/NAM7 helicase-like C-terminal" evidence="2">
    <location>
        <begin position="238"/>
        <end position="394"/>
    </location>
</feature>
<dbReference type="GO" id="GO:0004386">
    <property type="term" value="F:helicase activity"/>
    <property type="evidence" value="ECO:0007669"/>
    <property type="project" value="InterPro"/>
</dbReference>
<evidence type="ECO:0000259" key="1">
    <source>
        <dbReference type="Pfam" id="PF13086"/>
    </source>
</evidence>
<dbReference type="Pfam" id="PF13087">
    <property type="entry name" value="AAA_12"/>
    <property type="match status" value="1"/>
</dbReference>
<accession>A0A5B6VAU3</accession>
<dbReference type="EMBL" id="SMMG02000007">
    <property type="protein sequence ID" value="KAA3466252.1"/>
    <property type="molecule type" value="Genomic_DNA"/>
</dbReference>
<keyword evidence="3" id="KW-0548">Nucleotidyltransferase</keyword>
<dbReference type="InterPro" id="IPR027417">
    <property type="entry name" value="P-loop_NTPase"/>
</dbReference>
<dbReference type="InterPro" id="IPR045055">
    <property type="entry name" value="DNA2/NAM7-like"/>
</dbReference>
<evidence type="ECO:0000313" key="4">
    <source>
        <dbReference type="Proteomes" id="UP000325315"/>
    </source>
</evidence>
<name>A0A5B6VAU3_9ROSI</name>